<dbReference type="Gene3D" id="3.30.710.10">
    <property type="entry name" value="Potassium Channel Kv1.1, Chain A"/>
    <property type="match status" value="1"/>
</dbReference>
<keyword evidence="2" id="KW-1185">Reference proteome</keyword>
<sequence>MTLPANRRTKRAPYTNLQIANGIESLINSRTVKIYLGSSITFINVHEVKLSNASPFWRERLFGPIGKGEALKIDQDDTPAFKLLIAWLYDKHIIQAEDSDIMLANFHSNIFMYVRLWILAACLELSELQNITIVRVCHLLRHSSIRPELIIEIYERTQPGDKLRRLAAEDAAFRFVGDEHSLNFYRICEEASGDFRNDFVNCLTVYN</sequence>
<protein>
    <recommendedName>
        <fullName evidence="3">BTB domain-containing protein</fullName>
    </recommendedName>
</protein>
<dbReference type="Proteomes" id="UP000250140">
    <property type="component" value="Unassembled WGS sequence"/>
</dbReference>
<evidence type="ECO:0000313" key="2">
    <source>
        <dbReference type="Proteomes" id="UP000250140"/>
    </source>
</evidence>
<reference evidence="1 2" key="1">
    <citation type="journal article" date="2016" name="Nat. Commun.">
        <title>Ectomycorrhizal ecology is imprinted in the genome of the dominant symbiotic fungus Cenococcum geophilum.</title>
        <authorList>
            <consortium name="DOE Joint Genome Institute"/>
            <person name="Peter M."/>
            <person name="Kohler A."/>
            <person name="Ohm R.A."/>
            <person name="Kuo A."/>
            <person name="Krutzmann J."/>
            <person name="Morin E."/>
            <person name="Arend M."/>
            <person name="Barry K.W."/>
            <person name="Binder M."/>
            <person name="Choi C."/>
            <person name="Clum A."/>
            <person name="Copeland A."/>
            <person name="Grisel N."/>
            <person name="Haridas S."/>
            <person name="Kipfer T."/>
            <person name="LaButti K."/>
            <person name="Lindquist E."/>
            <person name="Lipzen A."/>
            <person name="Maire R."/>
            <person name="Meier B."/>
            <person name="Mihaltcheva S."/>
            <person name="Molinier V."/>
            <person name="Murat C."/>
            <person name="Poggeler S."/>
            <person name="Quandt C.A."/>
            <person name="Sperisen C."/>
            <person name="Tritt A."/>
            <person name="Tisserant E."/>
            <person name="Crous P.W."/>
            <person name="Henrissat B."/>
            <person name="Nehls U."/>
            <person name="Egli S."/>
            <person name="Spatafora J.W."/>
            <person name="Grigoriev I.V."/>
            <person name="Martin F.M."/>
        </authorList>
    </citation>
    <scope>NUCLEOTIDE SEQUENCE [LARGE SCALE GENOMIC DNA]</scope>
    <source>
        <strain evidence="1 2">CBS 207.34</strain>
    </source>
</reference>
<proteinExistence type="predicted"/>
<dbReference type="AlphaFoldDB" id="A0A8E2FFX4"/>
<organism evidence="1 2">
    <name type="scientific">Glonium stellatum</name>
    <dbReference type="NCBI Taxonomy" id="574774"/>
    <lineage>
        <taxon>Eukaryota</taxon>
        <taxon>Fungi</taxon>
        <taxon>Dikarya</taxon>
        <taxon>Ascomycota</taxon>
        <taxon>Pezizomycotina</taxon>
        <taxon>Dothideomycetes</taxon>
        <taxon>Pleosporomycetidae</taxon>
        <taxon>Gloniales</taxon>
        <taxon>Gloniaceae</taxon>
        <taxon>Glonium</taxon>
    </lineage>
</organism>
<evidence type="ECO:0000313" key="1">
    <source>
        <dbReference type="EMBL" id="OCL15238.1"/>
    </source>
</evidence>
<accession>A0A8E2FFX4</accession>
<evidence type="ECO:0008006" key="3">
    <source>
        <dbReference type="Google" id="ProtNLM"/>
    </source>
</evidence>
<dbReference type="EMBL" id="KV748471">
    <property type="protein sequence ID" value="OCL15238.1"/>
    <property type="molecule type" value="Genomic_DNA"/>
</dbReference>
<name>A0A8E2FFX4_9PEZI</name>
<gene>
    <name evidence="1" type="ORF">AOQ84DRAFT_435139</name>
</gene>
<dbReference type="OrthoDB" id="5372179at2759"/>
<dbReference type="InterPro" id="IPR011333">
    <property type="entry name" value="SKP1/BTB/POZ_sf"/>
</dbReference>